<comment type="catalytic activity">
    <reaction evidence="1">
        <text>ATP + protein L-histidine = ADP + protein N-phospho-L-histidine.</text>
        <dbReference type="EC" id="2.7.13.3"/>
    </reaction>
</comment>
<gene>
    <name evidence="13" type="ORF">E3T49_10990</name>
</gene>
<evidence type="ECO:0000256" key="4">
    <source>
        <dbReference type="ARBA" id="ARBA00022475"/>
    </source>
</evidence>
<feature type="transmembrane region" description="Helical" evidence="11">
    <location>
        <begin position="169"/>
        <end position="190"/>
    </location>
</feature>
<organism evidence="13 14">
    <name type="scientific">Cryobacterium cryoconiti</name>
    <dbReference type="NCBI Taxonomy" id="1259239"/>
    <lineage>
        <taxon>Bacteria</taxon>
        <taxon>Bacillati</taxon>
        <taxon>Actinomycetota</taxon>
        <taxon>Actinomycetes</taxon>
        <taxon>Micrococcales</taxon>
        <taxon>Microbacteriaceae</taxon>
        <taxon>Cryobacterium</taxon>
    </lineage>
</organism>
<name>A0A4Y8JV87_9MICO</name>
<keyword evidence="4" id="KW-1003">Cell membrane</keyword>
<keyword evidence="5" id="KW-0597">Phosphoprotein</keyword>
<dbReference type="Pfam" id="PF02518">
    <property type="entry name" value="HATPase_c"/>
    <property type="match status" value="1"/>
</dbReference>
<evidence type="ECO:0000256" key="8">
    <source>
        <dbReference type="ARBA" id="ARBA00022989"/>
    </source>
</evidence>
<accession>A0A4Y8JV87</accession>
<feature type="domain" description="Histidine kinase" evidence="12">
    <location>
        <begin position="435"/>
        <end position="540"/>
    </location>
</feature>
<dbReference type="SMART" id="SM00387">
    <property type="entry name" value="HATPase_c"/>
    <property type="match status" value="1"/>
</dbReference>
<keyword evidence="14" id="KW-1185">Reference proteome</keyword>
<dbReference type="RefSeq" id="WP_134424955.1">
    <property type="nucleotide sequence ID" value="NZ_SOHA01000034.1"/>
</dbReference>
<keyword evidence="7 13" id="KW-0808">Transferase</keyword>
<dbReference type="InterPro" id="IPR003594">
    <property type="entry name" value="HATPase_dom"/>
</dbReference>
<keyword evidence="8 11" id="KW-1133">Transmembrane helix</keyword>
<keyword evidence="6 11" id="KW-0812">Transmembrane</keyword>
<dbReference type="Pfam" id="PF17203">
    <property type="entry name" value="sCache_3_2"/>
    <property type="match status" value="1"/>
</dbReference>
<dbReference type="Proteomes" id="UP000297472">
    <property type="component" value="Unassembled WGS sequence"/>
</dbReference>
<evidence type="ECO:0000256" key="9">
    <source>
        <dbReference type="ARBA" id="ARBA00023012"/>
    </source>
</evidence>
<dbReference type="GO" id="GO:0005886">
    <property type="term" value="C:plasma membrane"/>
    <property type="evidence" value="ECO:0007669"/>
    <property type="project" value="UniProtKB-SubCell"/>
</dbReference>
<dbReference type="SUPFAM" id="SSF103190">
    <property type="entry name" value="Sensory domain-like"/>
    <property type="match status" value="1"/>
</dbReference>
<dbReference type="GO" id="GO:0000155">
    <property type="term" value="F:phosphorelay sensor kinase activity"/>
    <property type="evidence" value="ECO:0007669"/>
    <property type="project" value="TreeGrafter"/>
</dbReference>
<keyword evidence="7 13" id="KW-0418">Kinase</keyword>
<dbReference type="Gene3D" id="3.30.565.10">
    <property type="entry name" value="Histidine kinase-like ATPase, C-terminal domain"/>
    <property type="match status" value="1"/>
</dbReference>
<evidence type="ECO:0000256" key="10">
    <source>
        <dbReference type="ARBA" id="ARBA00023136"/>
    </source>
</evidence>
<dbReference type="SUPFAM" id="SSF55874">
    <property type="entry name" value="ATPase domain of HSP90 chaperone/DNA topoisomerase II/histidine kinase"/>
    <property type="match status" value="1"/>
</dbReference>
<comment type="caution">
    <text evidence="13">The sequence shown here is derived from an EMBL/GenBank/DDBJ whole genome shotgun (WGS) entry which is preliminary data.</text>
</comment>
<dbReference type="AlphaFoldDB" id="A0A4Y8JV87"/>
<evidence type="ECO:0000256" key="5">
    <source>
        <dbReference type="ARBA" id="ARBA00022553"/>
    </source>
</evidence>
<keyword evidence="9" id="KW-0902">Two-component regulatory system</keyword>
<dbReference type="OrthoDB" id="9792686at2"/>
<evidence type="ECO:0000256" key="2">
    <source>
        <dbReference type="ARBA" id="ARBA00004651"/>
    </source>
</evidence>
<keyword evidence="10 11" id="KW-0472">Membrane</keyword>
<evidence type="ECO:0000256" key="3">
    <source>
        <dbReference type="ARBA" id="ARBA00012438"/>
    </source>
</evidence>
<dbReference type="InterPro" id="IPR033463">
    <property type="entry name" value="sCache_3"/>
</dbReference>
<protein>
    <recommendedName>
        <fullName evidence="3">histidine kinase</fullName>
        <ecNumber evidence="3">2.7.13.3</ecNumber>
    </recommendedName>
</protein>
<evidence type="ECO:0000256" key="1">
    <source>
        <dbReference type="ARBA" id="ARBA00000085"/>
    </source>
</evidence>
<dbReference type="InterPro" id="IPR005467">
    <property type="entry name" value="His_kinase_dom"/>
</dbReference>
<feature type="transmembrane region" description="Helical" evidence="11">
    <location>
        <begin position="12"/>
        <end position="32"/>
    </location>
</feature>
<comment type="subcellular location">
    <subcellularLocation>
        <location evidence="2">Cell membrane</location>
        <topology evidence="2">Multi-pass membrane protein</topology>
    </subcellularLocation>
</comment>
<evidence type="ECO:0000256" key="7">
    <source>
        <dbReference type="ARBA" id="ARBA00022777"/>
    </source>
</evidence>
<evidence type="ECO:0000313" key="14">
    <source>
        <dbReference type="Proteomes" id="UP000297472"/>
    </source>
</evidence>
<sequence length="560" mass="58885">MGPGWSIARRLFLANALFIIAMTVFVGTAAFVDARDRGFVATEERMLSVASTIADNPLVQDASRTADPSAVLQPYALAVTADASLDFITIMSPDRTRWTHPTESEIGQPYIGAVEPALSGEAFTEVTTGTLGPSVRAVVPVTDDDGTVLALVAAGVKTSNLSIALSARLPAVLGVALILLAAGTVAAWFLGRYLSRVTLGWGPEQLAQLFVYYDSVLHSVREGLVLVGLTGEVVLYNDQAARLLGLPPRPMGAERASAAATTTQSLDRLNLPPALSDLLQSGRPTLDEIYVTDERVLVVSQQPALKPGSGRTKPAPMGWVATIRDHTDLQSLDSELRLMRTLSDALRAQTHEHANRLHTIVSLMELGRGAEALDFATQDLELSQQLTDDMIDSVDEPVLSALLMGKFAQASELGVLLTVEAAGTLAESGLSAQDLVTVVGNLVDNALDAAAGGEAPRRVHLAVTSTGTAVVIEVADSGPGVAPDAVTDILRRGYSTKEPGTFGRGLGLALVRQTVNRLGGSLGISRRDGAVFTVTLPWQPAPSRAADEPGLATRTTGFHG</sequence>
<dbReference type="PRINTS" id="PR00344">
    <property type="entry name" value="BCTRLSENSOR"/>
</dbReference>
<evidence type="ECO:0000313" key="13">
    <source>
        <dbReference type="EMBL" id="TFD29008.1"/>
    </source>
</evidence>
<dbReference type="PANTHER" id="PTHR43547:SF10">
    <property type="entry name" value="SENSOR HISTIDINE KINASE DCUS"/>
    <property type="match status" value="1"/>
</dbReference>
<dbReference type="InterPro" id="IPR036890">
    <property type="entry name" value="HATPase_C_sf"/>
</dbReference>
<dbReference type="PANTHER" id="PTHR43547">
    <property type="entry name" value="TWO-COMPONENT HISTIDINE KINASE"/>
    <property type="match status" value="1"/>
</dbReference>
<dbReference type="EC" id="2.7.13.3" evidence="3"/>
<proteinExistence type="predicted"/>
<dbReference type="InterPro" id="IPR029151">
    <property type="entry name" value="Sensor-like_sf"/>
</dbReference>
<evidence type="ECO:0000256" key="6">
    <source>
        <dbReference type="ARBA" id="ARBA00022692"/>
    </source>
</evidence>
<reference evidence="13 14" key="1">
    <citation type="submission" date="2019-03" db="EMBL/GenBank/DDBJ databases">
        <title>Genomics of glacier-inhabiting Cryobacterium strains.</title>
        <authorList>
            <person name="Liu Q."/>
            <person name="Xin Y.-H."/>
        </authorList>
    </citation>
    <scope>NUCLEOTIDE SEQUENCE [LARGE SCALE GENOMIC DNA]</scope>
    <source>
        <strain evidence="13 14">TMT1-51</strain>
    </source>
</reference>
<dbReference type="PROSITE" id="PS50109">
    <property type="entry name" value="HIS_KIN"/>
    <property type="match status" value="1"/>
</dbReference>
<dbReference type="Gene3D" id="3.30.450.20">
    <property type="entry name" value="PAS domain"/>
    <property type="match status" value="2"/>
</dbReference>
<dbReference type="InterPro" id="IPR004358">
    <property type="entry name" value="Sig_transdc_His_kin-like_C"/>
</dbReference>
<dbReference type="EMBL" id="SOHA01000034">
    <property type="protein sequence ID" value="TFD29008.1"/>
    <property type="molecule type" value="Genomic_DNA"/>
</dbReference>
<evidence type="ECO:0000259" key="12">
    <source>
        <dbReference type="PROSITE" id="PS50109"/>
    </source>
</evidence>
<evidence type="ECO:0000256" key="11">
    <source>
        <dbReference type="SAM" id="Phobius"/>
    </source>
</evidence>